<keyword evidence="2" id="KW-1185">Reference proteome</keyword>
<accession>A0ABV8GN13</accession>
<dbReference type="Gene3D" id="2.60.120.10">
    <property type="entry name" value="Jelly Rolls"/>
    <property type="match status" value="1"/>
</dbReference>
<proteinExistence type="predicted"/>
<dbReference type="Proteomes" id="UP001595851">
    <property type="component" value="Unassembled WGS sequence"/>
</dbReference>
<dbReference type="EMBL" id="JBHSBI010000028">
    <property type="protein sequence ID" value="MFC4013559.1"/>
    <property type="molecule type" value="Genomic_DNA"/>
</dbReference>
<dbReference type="SUPFAM" id="SSF51182">
    <property type="entry name" value="RmlC-like cupins"/>
    <property type="match status" value="1"/>
</dbReference>
<evidence type="ECO:0000313" key="1">
    <source>
        <dbReference type="EMBL" id="MFC4013559.1"/>
    </source>
</evidence>
<dbReference type="InterPro" id="IPR011051">
    <property type="entry name" value="RmlC_Cupin_sf"/>
</dbReference>
<evidence type="ECO:0008006" key="3">
    <source>
        <dbReference type="Google" id="ProtNLM"/>
    </source>
</evidence>
<name>A0ABV8GN13_9ACTN</name>
<reference evidence="2" key="1">
    <citation type="journal article" date="2019" name="Int. J. Syst. Evol. Microbiol.">
        <title>The Global Catalogue of Microorganisms (GCM) 10K type strain sequencing project: providing services to taxonomists for standard genome sequencing and annotation.</title>
        <authorList>
            <consortium name="The Broad Institute Genomics Platform"/>
            <consortium name="The Broad Institute Genome Sequencing Center for Infectious Disease"/>
            <person name="Wu L."/>
            <person name="Ma J."/>
        </authorList>
    </citation>
    <scope>NUCLEOTIDE SEQUENCE [LARGE SCALE GENOMIC DNA]</scope>
    <source>
        <strain evidence="2">TBRC 1276</strain>
    </source>
</reference>
<gene>
    <name evidence="1" type="ORF">ACFOY2_40465</name>
</gene>
<evidence type="ECO:0000313" key="2">
    <source>
        <dbReference type="Proteomes" id="UP001595851"/>
    </source>
</evidence>
<sequence>METMRELAGRLDSSFDALAPDAGIQARLLLREIVSSGELPALLRSVLEDRSYLARVAAASYGHNNGFDKIVLAAGPDNRYKLRLHIWWPERDPHSEHVHNHRWTFASVVLAGEMEMEFFALTSGGEPMQRYRYSHPPGEPHFVRDWKDSVEVRTVFAETVGPGSSYWLGESVLHRIVVHGRRLTATLVLQGAGLSPDCDLLSSVPLGELPMVKVRQFTVGELSEKISSLLVAPTALKGW</sequence>
<protein>
    <recommendedName>
        <fullName evidence="3">Cysteine dioxygenase</fullName>
    </recommendedName>
</protein>
<organism evidence="1 2">
    <name type="scientific">Nonomuraea purpurea</name>
    <dbReference type="NCBI Taxonomy" id="1849276"/>
    <lineage>
        <taxon>Bacteria</taxon>
        <taxon>Bacillati</taxon>
        <taxon>Actinomycetota</taxon>
        <taxon>Actinomycetes</taxon>
        <taxon>Streptosporangiales</taxon>
        <taxon>Streptosporangiaceae</taxon>
        <taxon>Nonomuraea</taxon>
    </lineage>
</organism>
<comment type="caution">
    <text evidence="1">The sequence shown here is derived from an EMBL/GenBank/DDBJ whole genome shotgun (WGS) entry which is preliminary data.</text>
</comment>
<dbReference type="InterPro" id="IPR014710">
    <property type="entry name" value="RmlC-like_jellyroll"/>
</dbReference>